<dbReference type="SUPFAM" id="SSF46689">
    <property type="entry name" value="Homeodomain-like"/>
    <property type="match status" value="1"/>
</dbReference>
<keyword evidence="3" id="KW-0804">Transcription</keyword>
<protein>
    <submittedName>
        <fullName evidence="6">MurR/RpiR family transcriptional regulator</fullName>
    </submittedName>
</protein>
<organism evidence="6 7">
    <name type="scientific">Lactiplantibacillus garii</name>
    <dbReference type="NCBI Taxonomy" id="2306423"/>
    <lineage>
        <taxon>Bacteria</taxon>
        <taxon>Bacillati</taxon>
        <taxon>Bacillota</taxon>
        <taxon>Bacilli</taxon>
        <taxon>Lactobacillales</taxon>
        <taxon>Lactobacillaceae</taxon>
        <taxon>Lactiplantibacillus</taxon>
    </lineage>
</organism>
<dbReference type="Pfam" id="PF01418">
    <property type="entry name" value="HTH_6"/>
    <property type="match status" value="1"/>
</dbReference>
<keyword evidence="7" id="KW-1185">Reference proteome</keyword>
<proteinExistence type="predicted"/>
<dbReference type="InterPro" id="IPR000281">
    <property type="entry name" value="HTH_RpiR"/>
</dbReference>
<keyword evidence="1" id="KW-0805">Transcription regulation</keyword>
<dbReference type="InterPro" id="IPR046348">
    <property type="entry name" value="SIS_dom_sf"/>
</dbReference>
<evidence type="ECO:0000259" key="4">
    <source>
        <dbReference type="PROSITE" id="PS51071"/>
    </source>
</evidence>
<keyword evidence="2" id="KW-0238">DNA-binding</keyword>
<dbReference type="InterPro" id="IPR036388">
    <property type="entry name" value="WH-like_DNA-bd_sf"/>
</dbReference>
<dbReference type="SUPFAM" id="SSF53697">
    <property type="entry name" value="SIS domain"/>
    <property type="match status" value="1"/>
</dbReference>
<dbReference type="AlphaFoldDB" id="A0A426D9Z6"/>
<evidence type="ECO:0000256" key="3">
    <source>
        <dbReference type="ARBA" id="ARBA00023163"/>
    </source>
</evidence>
<feature type="domain" description="HTH rpiR-type" evidence="4">
    <location>
        <begin position="1"/>
        <end position="73"/>
    </location>
</feature>
<evidence type="ECO:0000313" key="7">
    <source>
        <dbReference type="Proteomes" id="UP000283633"/>
    </source>
</evidence>
<dbReference type="PANTHER" id="PTHR30514:SF1">
    <property type="entry name" value="HTH-TYPE TRANSCRIPTIONAL REGULATOR HEXR-RELATED"/>
    <property type="match status" value="1"/>
</dbReference>
<evidence type="ECO:0000256" key="1">
    <source>
        <dbReference type="ARBA" id="ARBA00023015"/>
    </source>
</evidence>
<dbReference type="GO" id="GO:0003700">
    <property type="term" value="F:DNA-binding transcription factor activity"/>
    <property type="evidence" value="ECO:0007669"/>
    <property type="project" value="InterPro"/>
</dbReference>
<dbReference type="InterPro" id="IPR047640">
    <property type="entry name" value="RpiR-like"/>
</dbReference>
<gene>
    <name evidence="6" type="ORF">D1831_02305</name>
</gene>
<dbReference type="EMBL" id="QWZQ01000005">
    <property type="protein sequence ID" value="RRK11385.1"/>
    <property type="molecule type" value="Genomic_DNA"/>
</dbReference>
<dbReference type="Pfam" id="PF01380">
    <property type="entry name" value="SIS"/>
    <property type="match status" value="1"/>
</dbReference>
<sequence>MLFLDHTPDLTETDMIIYRAIVQNMNTVIYMRIRDLAATTYCSTASIQRFCQKFDCSGWSEFKTRLRLYLDNQAARHAYPTDLDSGEIVRSIMETDAASSQQQIDQAAELLFNRKQVLWFGCGTSRILAEFGALTYSGLVNMSLAINDPLNSPVVNLNSAVAKEMCLVVCSVSGENRLVIQYMAEFMKHDIPVIAITNNVNSTVAKMAQLTLTYFATVQNVAGANVTTQTPALFLIEKLIRRVSSLLHVTDPNIDTQENMR</sequence>
<reference evidence="6 7" key="1">
    <citation type="submission" date="2018-08" db="EMBL/GenBank/DDBJ databases">
        <title>Genome Lactobacillus garii FI11369.</title>
        <authorList>
            <person name="Diaz M."/>
            <person name="Narbad A."/>
        </authorList>
    </citation>
    <scope>NUCLEOTIDE SEQUENCE [LARGE SCALE GENOMIC DNA]</scope>
    <source>
        <strain evidence="6 7">FI11369</strain>
    </source>
</reference>
<comment type="caution">
    <text evidence="6">The sequence shown here is derived from an EMBL/GenBank/DDBJ whole genome shotgun (WGS) entry which is preliminary data.</text>
</comment>
<evidence type="ECO:0000259" key="5">
    <source>
        <dbReference type="PROSITE" id="PS51464"/>
    </source>
</evidence>
<dbReference type="GO" id="GO:1901135">
    <property type="term" value="P:carbohydrate derivative metabolic process"/>
    <property type="evidence" value="ECO:0007669"/>
    <property type="project" value="InterPro"/>
</dbReference>
<dbReference type="OrthoDB" id="1648815at2"/>
<dbReference type="InterPro" id="IPR035472">
    <property type="entry name" value="RpiR-like_SIS"/>
</dbReference>
<accession>A0A426D9Z6</accession>
<dbReference type="Gene3D" id="1.10.10.10">
    <property type="entry name" value="Winged helix-like DNA-binding domain superfamily/Winged helix DNA-binding domain"/>
    <property type="match status" value="1"/>
</dbReference>
<dbReference type="Proteomes" id="UP000283633">
    <property type="component" value="Unassembled WGS sequence"/>
</dbReference>
<evidence type="ECO:0000313" key="6">
    <source>
        <dbReference type="EMBL" id="RRK11385.1"/>
    </source>
</evidence>
<feature type="domain" description="SIS" evidence="5">
    <location>
        <begin position="107"/>
        <end position="246"/>
    </location>
</feature>
<dbReference type="InterPro" id="IPR001347">
    <property type="entry name" value="SIS_dom"/>
</dbReference>
<dbReference type="Gene3D" id="3.40.50.10490">
    <property type="entry name" value="Glucose-6-phosphate isomerase like protein, domain 1"/>
    <property type="match status" value="1"/>
</dbReference>
<dbReference type="PROSITE" id="PS51464">
    <property type="entry name" value="SIS"/>
    <property type="match status" value="1"/>
</dbReference>
<dbReference type="PROSITE" id="PS51071">
    <property type="entry name" value="HTH_RPIR"/>
    <property type="match status" value="1"/>
</dbReference>
<name>A0A426D9Z6_9LACO</name>
<dbReference type="CDD" id="cd05013">
    <property type="entry name" value="SIS_RpiR"/>
    <property type="match status" value="1"/>
</dbReference>
<dbReference type="InterPro" id="IPR009057">
    <property type="entry name" value="Homeodomain-like_sf"/>
</dbReference>
<dbReference type="GO" id="GO:0097367">
    <property type="term" value="F:carbohydrate derivative binding"/>
    <property type="evidence" value="ECO:0007669"/>
    <property type="project" value="InterPro"/>
</dbReference>
<dbReference type="RefSeq" id="WP_125071272.1">
    <property type="nucleotide sequence ID" value="NZ_QWZQ01000005.1"/>
</dbReference>
<evidence type="ECO:0000256" key="2">
    <source>
        <dbReference type="ARBA" id="ARBA00023125"/>
    </source>
</evidence>
<dbReference type="GO" id="GO:0003677">
    <property type="term" value="F:DNA binding"/>
    <property type="evidence" value="ECO:0007669"/>
    <property type="project" value="UniProtKB-KW"/>
</dbReference>
<dbReference type="PANTHER" id="PTHR30514">
    <property type="entry name" value="GLUCOKINASE"/>
    <property type="match status" value="1"/>
</dbReference>